<organism evidence="1 2">
    <name type="scientific">Rivibacter subsaxonicus</name>
    <dbReference type="NCBI Taxonomy" id="457575"/>
    <lineage>
        <taxon>Bacteria</taxon>
        <taxon>Pseudomonadati</taxon>
        <taxon>Pseudomonadota</taxon>
        <taxon>Betaproteobacteria</taxon>
        <taxon>Burkholderiales</taxon>
        <taxon>Rivibacter</taxon>
    </lineage>
</organism>
<protein>
    <submittedName>
        <fullName evidence="1">Uncharacterized protein</fullName>
    </submittedName>
</protein>
<proteinExistence type="predicted"/>
<dbReference type="AlphaFoldDB" id="A0A4Q7W0R7"/>
<gene>
    <name evidence="1" type="ORF">EV670_0128</name>
</gene>
<sequence>MDSTRRLRIANRIRIVLQRELGVAVDVSRMLRHRAEAAEVLCACKGLASSELLTLAAQFEAETRIEDKARLRTLAASTPVAGAAPSSSRGWAALGSGFGFSKPLSGWDDDTDSLPPAVEAEELHAGNPARMVMQTRF</sequence>
<dbReference type="Proteomes" id="UP000293671">
    <property type="component" value="Unassembled WGS sequence"/>
</dbReference>
<dbReference type="OrthoDB" id="9155398at2"/>
<reference evidence="1 2" key="1">
    <citation type="submission" date="2019-02" db="EMBL/GenBank/DDBJ databases">
        <title>Genomic Encyclopedia of Type Strains, Phase IV (KMG-IV): sequencing the most valuable type-strain genomes for metagenomic binning, comparative biology and taxonomic classification.</title>
        <authorList>
            <person name="Goeker M."/>
        </authorList>
    </citation>
    <scope>NUCLEOTIDE SEQUENCE [LARGE SCALE GENOMIC DNA]</scope>
    <source>
        <strain evidence="1 2">DSM 19570</strain>
    </source>
</reference>
<evidence type="ECO:0000313" key="1">
    <source>
        <dbReference type="EMBL" id="RZU02109.1"/>
    </source>
</evidence>
<dbReference type="EMBL" id="SHKP01000004">
    <property type="protein sequence ID" value="RZU02109.1"/>
    <property type="molecule type" value="Genomic_DNA"/>
</dbReference>
<keyword evidence="2" id="KW-1185">Reference proteome</keyword>
<comment type="caution">
    <text evidence="1">The sequence shown here is derived from an EMBL/GenBank/DDBJ whole genome shotgun (WGS) entry which is preliminary data.</text>
</comment>
<name>A0A4Q7W0R7_9BURK</name>
<dbReference type="RefSeq" id="WP_130429895.1">
    <property type="nucleotide sequence ID" value="NZ_SHKP01000004.1"/>
</dbReference>
<evidence type="ECO:0000313" key="2">
    <source>
        <dbReference type="Proteomes" id="UP000293671"/>
    </source>
</evidence>
<accession>A0A4Q7W0R7</accession>